<comment type="similarity">
    <text evidence="1">Belongs to the peptidase S9A family.</text>
</comment>
<dbReference type="InterPro" id="IPR029058">
    <property type="entry name" value="AB_hydrolase_fold"/>
</dbReference>
<dbReference type="PANTHER" id="PTHR11757">
    <property type="entry name" value="PROTEASE FAMILY S9A OLIGOPEPTIDASE"/>
    <property type="match status" value="1"/>
</dbReference>
<reference evidence="9" key="1">
    <citation type="journal article" date="2019" name="Int. J. Syst. Evol. Microbiol.">
        <title>The Global Catalogue of Microorganisms (GCM) 10K type strain sequencing project: providing services to taxonomists for standard genome sequencing and annotation.</title>
        <authorList>
            <consortium name="The Broad Institute Genomics Platform"/>
            <consortium name="The Broad Institute Genome Sequencing Center for Infectious Disease"/>
            <person name="Wu L."/>
            <person name="Ma J."/>
        </authorList>
    </citation>
    <scope>NUCLEOTIDE SEQUENCE [LARGE SCALE GENOMIC DNA]</scope>
    <source>
        <strain evidence="9">JCM 17919</strain>
    </source>
</reference>
<evidence type="ECO:0000256" key="1">
    <source>
        <dbReference type="ARBA" id="ARBA00005228"/>
    </source>
</evidence>
<dbReference type="EMBL" id="BAABGY010000002">
    <property type="protein sequence ID" value="GAA4319929.1"/>
    <property type="molecule type" value="Genomic_DNA"/>
</dbReference>
<evidence type="ECO:0000256" key="3">
    <source>
        <dbReference type="ARBA" id="ARBA00022801"/>
    </source>
</evidence>
<dbReference type="SUPFAM" id="SSF53474">
    <property type="entry name" value="alpha/beta-Hydrolases"/>
    <property type="match status" value="1"/>
</dbReference>
<dbReference type="Proteomes" id="UP001501725">
    <property type="component" value="Unassembled WGS sequence"/>
</dbReference>
<proteinExistence type="inferred from homology"/>
<protein>
    <submittedName>
        <fullName evidence="8">S9 family peptidase</fullName>
    </submittedName>
</protein>
<keyword evidence="5" id="KW-0732">Signal</keyword>
<dbReference type="Gene3D" id="3.40.50.1820">
    <property type="entry name" value="alpha/beta hydrolase"/>
    <property type="match status" value="1"/>
</dbReference>
<dbReference type="SUPFAM" id="SSF50993">
    <property type="entry name" value="Peptidase/esterase 'gauge' domain"/>
    <property type="match status" value="1"/>
</dbReference>
<keyword evidence="4" id="KW-0720">Serine protease</keyword>
<feature type="domain" description="Peptidase S9A N-terminal" evidence="7">
    <location>
        <begin position="24"/>
        <end position="424"/>
    </location>
</feature>
<dbReference type="InterPro" id="IPR002470">
    <property type="entry name" value="Peptidase_S9A"/>
</dbReference>
<dbReference type="RefSeq" id="WP_345253085.1">
    <property type="nucleotide sequence ID" value="NZ_BAABGY010000002.1"/>
</dbReference>
<evidence type="ECO:0000256" key="5">
    <source>
        <dbReference type="SAM" id="SignalP"/>
    </source>
</evidence>
<dbReference type="InterPro" id="IPR002471">
    <property type="entry name" value="Pept_S9_AS"/>
</dbReference>
<dbReference type="Pfam" id="PF00326">
    <property type="entry name" value="Peptidase_S9"/>
    <property type="match status" value="1"/>
</dbReference>
<name>A0ABP8G961_9BACT</name>
<dbReference type="PRINTS" id="PR00862">
    <property type="entry name" value="PROLIGOPTASE"/>
</dbReference>
<keyword evidence="3" id="KW-0378">Hydrolase</keyword>
<dbReference type="InterPro" id="IPR023302">
    <property type="entry name" value="Pept_S9A_N"/>
</dbReference>
<evidence type="ECO:0000259" key="6">
    <source>
        <dbReference type="Pfam" id="PF00326"/>
    </source>
</evidence>
<evidence type="ECO:0000256" key="2">
    <source>
        <dbReference type="ARBA" id="ARBA00022670"/>
    </source>
</evidence>
<dbReference type="Pfam" id="PF02897">
    <property type="entry name" value="Peptidase_S9_N"/>
    <property type="match status" value="1"/>
</dbReference>
<organism evidence="8 9">
    <name type="scientific">Flaviaesturariibacter amylovorans</name>
    <dbReference type="NCBI Taxonomy" id="1084520"/>
    <lineage>
        <taxon>Bacteria</taxon>
        <taxon>Pseudomonadati</taxon>
        <taxon>Bacteroidota</taxon>
        <taxon>Chitinophagia</taxon>
        <taxon>Chitinophagales</taxon>
        <taxon>Chitinophagaceae</taxon>
        <taxon>Flaviaestuariibacter</taxon>
    </lineage>
</organism>
<evidence type="ECO:0000313" key="9">
    <source>
        <dbReference type="Proteomes" id="UP001501725"/>
    </source>
</evidence>
<gene>
    <name evidence="8" type="ORF">GCM10023184_04870</name>
</gene>
<keyword evidence="2" id="KW-0645">Protease</keyword>
<keyword evidence="9" id="KW-1185">Reference proteome</keyword>
<dbReference type="PANTHER" id="PTHR11757:SF19">
    <property type="entry name" value="PROLYL ENDOPEPTIDASE-LIKE"/>
    <property type="match status" value="1"/>
</dbReference>
<dbReference type="PROSITE" id="PS00708">
    <property type="entry name" value="PRO_ENDOPEP_SER"/>
    <property type="match status" value="1"/>
</dbReference>
<dbReference type="Gene3D" id="2.130.10.120">
    <property type="entry name" value="Prolyl oligopeptidase, N-terminal domain"/>
    <property type="match status" value="1"/>
</dbReference>
<evidence type="ECO:0000313" key="8">
    <source>
        <dbReference type="EMBL" id="GAA4319929.1"/>
    </source>
</evidence>
<dbReference type="InterPro" id="IPR001375">
    <property type="entry name" value="Peptidase_S9_cat"/>
</dbReference>
<feature type="domain" description="Peptidase S9 prolyl oligopeptidase catalytic" evidence="6">
    <location>
        <begin position="485"/>
        <end position="699"/>
    </location>
</feature>
<evidence type="ECO:0000259" key="7">
    <source>
        <dbReference type="Pfam" id="PF02897"/>
    </source>
</evidence>
<evidence type="ECO:0000256" key="4">
    <source>
        <dbReference type="ARBA" id="ARBA00022825"/>
    </source>
</evidence>
<comment type="caution">
    <text evidence="8">The sequence shown here is derived from an EMBL/GenBank/DDBJ whole genome shotgun (WGS) entry which is preliminary data.</text>
</comment>
<feature type="signal peptide" evidence="5">
    <location>
        <begin position="1"/>
        <end position="19"/>
    </location>
</feature>
<dbReference type="InterPro" id="IPR051543">
    <property type="entry name" value="Serine_Peptidase_S9A"/>
</dbReference>
<sequence>MKPSLLLAGLLCLQFPASAQQLAPPVAQKVARVFNEHGRQRTDPYYWLSNPKDSNVLNHLHAENAYVEAYLKPTETLRKQVQDELVARIPGRDQSLPVLRNGYWYFSRYEDKAQYPLILRRKEGNPTEEVLLNVPELAKPFKLYQLGGAFTAPDNRHYAYAVDTAGDRRALLFVKDLATGALLPDRIGNTTGNYAWGTDSRTLYYVLNDHTVRGYKVMRHRLGADPATDETLFTEKDSTFRVRLSTGRNNKYIFINSNATNSSEAWYIDASDPAARPVVIQPRTDKLEYDPRYYEGDVFHILTNKDAKNHKVVTVPIAQPGVANWKDLVPGNDKTFIEGFGVLNGYYLLQARENGLSQVRYFDRVKKKWQNIPFGQEDFVVRMSLATDDAASDSIRYTFTSLSTPSAEYSYNLRTGARTLLKQQAVGGGFDASLYETKRIWSTSRDGVKVPLSVVYRKDRFKKDGSNPLLLYAYGSYGANTDPYFNPSVISLLDRGVTYVIAHIRGGQELGRDWFEQGRILNKKNTFNDYVDAADHLVKEKYTSTDRIFANGVSAGGMLMGAVVNQRPELFRGVIAEVPWMDVVTDMFNTDLPLTTLEYDQWGDPNKKEHYDYMLSWSPQDNIKPARYPAILATGGLNDTQVPYYSPAKWVAKIREHNSGTNPVLFQVNMSAGHGGASGRYERQKLTATKYAFLLNELGWNEQTKTYSGIKKTF</sequence>
<accession>A0ABP8G961</accession>
<feature type="chain" id="PRO_5046139530" evidence="5">
    <location>
        <begin position="20"/>
        <end position="714"/>
    </location>
</feature>